<dbReference type="EMBL" id="JBJUIK010000016">
    <property type="protein sequence ID" value="KAL3500493.1"/>
    <property type="molecule type" value="Genomic_DNA"/>
</dbReference>
<name>A0ABD2Y4A5_9GENT</name>
<protein>
    <submittedName>
        <fullName evidence="2">Uncharacterized protein</fullName>
    </submittedName>
</protein>
<feature type="region of interest" description="Disordered" evidence="1">
    <location>
        <begin position="1"/>
        <end position="29"/>
    </location>
</feature>
<comment type="caution">
    <text evidence="2">The sequence shown here is derived from an EMBL/GenBank/DDBJ whole genome shotgun (WGS) entry which is preliminary data.</text>
</comment>
<evidence type="ECO:0000313" key="3">
    <source>
        <dbReference type="Proteomes" id="UP001630127"/>
    </source>
</evidence>
<reference evidence="2 3" key="1">
    <citation type="submission" date="2024-11" db="EMBL/GenBank/DDBJ databases">
        <title>A near-complete genome assembly of Cinchona calisaya.</title>
        <authorList>
            <person name="Lian D.C."/>
            <person name="Zhao X.W."/>
            <person name="Wei L."/>
        </authorList>
    </citation>
    <scope>NUCLEOTIDE SEQUENCE [LARGE SCALE GENOMIC DNA]</scope>
    <source>
        <tissue evidence="2">Nenye</tissue>
    </source>
</reference>
<accession>A0ABD2Y4A5</accession>
<proteinExistence type="predicted"/>
<dbReference type="AlphaFoldDB" id="A0ABD2Y4A5"/>
<evidence type="ECO:0000256" key="1">
    <source>
        <dbReference type="SAM" id="MobiDB-lite"/>
    </source>
</evidence>
<sequence>MGLHDMYKDDENSHLPTPPHSLASPHASMPFSSDQFILQDNIPLESSSSISFRGLDGMSLETGPEDSSQPGSGGPGVTLTQE</sequence>
<feature type="region of interest" description="Disordered" evidence="1">
    <location>
        <begin position="47"/>
        <end position="82"/>
    </location>
</feature>
<feature type="compositionally biased region" description="Basic and acidic residues" evidence="1">
    <location>
        <begin position="1"/>
        <end position="13"/>
    </location>
</feature>
<dbReference type="Proteomes" id="UP001630127">
    <property type="component" value="Unassembled WGS sequence"/>
</dbReference>
<keyword evidence="3" id="KW-1185">Reference proteome</keyword>
<evidence type="ECO:0000313" key="2">
    <source>
        <dbReference type="EMBL" id="KAL3500493.1"/>
    </source>
</evidence>
<gene>
    <name evidence="2" type="ORF">ACH5RR_039586</name>
</gene>
<organism evidence="2 3">
    <name type="scientific">Cinchona calisaya</name>
    <dbReference type="NCBI Taxonomy" id="153742"/>
    <lineage>
        <taxon>Eukaryota</taxon>
        <taxon>Viridiplantae</taxon>
        <taxon>Streptophyta</taxon>
        <taxon>Embryophyta</taxon>
        <taxon>Tracheophyta</taxon>
        <taxon>Spermatophyta</taxon>
        <taxon>Magnoliopsida</taxon>
        <taxon>eudicotyledons</taxon>
        <taxon>Gunneridae</taxon>
        <taxon>Pentapetalae</taxon>
        <taxon>asterids</taxon>
        <taxon>lamiids</taxon>
        <taxon>Gentianales</taxon>
        <taxon>Rubiaceae</taxon>
        <taxon>Cinchonoideae</taxon>
        <taxon>Cinchoneae</taxon>
        <taxon>Cinchona</taxon>
    </lineage>
</organism>